<proteinExistence type="predicted"/>
<accession>A0ABW9M7J1</accession>
<organism evidence="1 2">
    <name type="scientific">Mycolicibacterium septicum</name>
    <dbReference type="NCBI Taxonomy" id="98668"/>
    <lineage>
        <taxon>Bacteria</taxon>
        <taxon>Bacillati</taxon>
        <taxon>Actinomycetota</taxon>
        <taxon>Actinomycetes</taxon>
        <taxon>Mycobacteriales</taxon>
        <taxon>Mycobacteriaceae</taxon>
        <taxon>Mycolicibacterium</taxon>
    </lineage>
</organism>
<name>A0ABW9M7J1_9MYCO</name>
<evidence type="ECO:0000313" key="2">
    <source>
        <dbReference type="Proteomes" id="UP001635817"/>
    </source>
</evidence>
<dbReference type="Proteomes" id="UP001635817">
    <property type="component" value="Unassembled WGS sequence"/>
</dbReference>
<evidence type="ECO:0000313" key="1">
    <source>
        <dbReference type="EMBL" id="MFN6554696.1"/>
    </source>
</evidence>
<sequence length="191" mass="21537">MEKNNGTGSRISIEADSETPRQRELLRTYLWVHADDCYDDIEERGVLRVEKGSLGSWSMFDRLPKAAWACPVPWRRQMARAFDDLALDLEADTLPYPRCVAEEVALVLSVATAQSMWMDGQYSEEVSALPESAADGDWASATDALVGNRHLTWHLSPGDAPVWLGDVPDPETWFDLFDGLEPRPARRGFRR</sequence>
<gene>
    <name evidence="1" type="ORF">ACK4CP_30200</name>
</gene>
<dbReference type="RefSeq" id="WP_409552780.1">
    <property type="nucleotide sequence ID" value="NZ_JBKBDE010000014.1"/>
</dbReference>
<keyword evidence="2" id="KW-1185">Reference proteome</keyword>
<dbReference type="EMBL" id="JBKBDE010000014">
    <property type="protein sequence ID" value="MFN6554696.1"/>
    <property type="molecule type" value="Genomic_DNA"/>
</dbReference>
<protein>
    <submittedName>
        <fullName evidence="1">Uncharacterized protein</fullName>
    </submittedName>
</protein>
<comment type="caution">
    <text evidence="1">The sequence shown here is derived from an EMBL/GenBank/DDBJ whole genome shotgun (WGS) entry which is preliminary data.</text>
</comment>
<reference evidence="1 2" key="1">
    <citation type="submission" date="2024-12" db="EMBL/GenBank/DDBJ databases">
        <title>The coexistence of Mycolicibacterium septicum and Mycolicibacterium nivoides in clinical samples.</title>
        <authorList>
            <person name="Wang C."/>
            <person name="Feng Y."/>
            <person name="Zong Z."/>
        </authorList>
    </citation>
    <scope>NUCLEOTIDE SEQUENCE [LARGE SCALE GENOMIC DNA]</scope>
    <source>
        <strain evidence="1 2">120310</strain>
    </source>
</reference>